<feature type="transmembrane region" description="Helical" evidence="1">
    <location>
        <begin position="71"/>
        <end position="89"/>
    </location>
</feature>
<reference evidence="3" key="2">
    <citation type="submission" date="2016-11" db="EMBL/GenBank/DDBJ databases">
        <authorList>
            <person name="Jaros S."/>
            <person name="Januszkiewicz K."/>
            <person name="Wedrychowicz H."/>
        </authorList>
    </citation>
    <scope>NUCLEOTIDE SEQUENCE [LARGE SCALE GENOMIC DNA]</scope>
    <source>
        <strain evidence="3">DSM 19729</strain>
    </source>
</reference>
<dbReference type="EMBL" id="PVUB01000002">
    <property type="protein sequence ID" value="PRZ26524.1"/>
    <property type="molecule type" value="Genomic_DNA"/>
</dbReference>
<feature type="transmembrane region" description="Helical" evidence="1">
    <location>
        <begin position="6"/>
        <end position="34"/>
    </location>
</feature>
<organism evidence="3 4">
    <name type="scientific">Flavobacterium granuli</name>
    <dbReference type="NCBI Taxonomy" id="280093"/>
    <lineage>
        <taxon>Bacteria</taxon>
        <taxon>Pseudomonadati</taxon>
        <taxon>Bacteroidota</taxon>
        <taxon>Flavobacteriia</taxon>
        <taxon>Flavobacteriales</taxon>
        <taxon>Flavobacteriaceae</taxon>
        <taxon>Flavobacterium</taxon>
    </lineage>
</organism>
<name>A0A1M5PKT1_9FLAO</name>
<evidence type="ECO:0000256" key="1">
    <source>
        <dbReference type="SAM" id="Phobius"/>
    </source>
</evidence>
<reference evidence="2 5" key="3">
    <citation type="submission" date="2018-03" db="EMBL/GenBank/DDBJ databases">
        <title>Genomic Encyclopedia of Archaeal and Bacterial Type Strains, Phase II (KMG-II): from individual species to whole genera.</title>
        <authorList>
            <person name="Goeker M."/>
        </authorList>
    </citation>
    <scope>NUCLEOTIDE SEQUENCE [LARGE SCALE GENOMIC DNA]</scope>
    <source>
        <strain evidence="2 5">DSM 17797</strain>
    </source>
</reference>
<protein>
    <submittedName>
        <fullName evidence="3">Uncharacterized protein</fullName>
    </submittedName>
</protein>
<reference evidence="4" key="1">
    <citation type="submission" date="2016-11" db="EMBL/GenBank/DDBJ databases">
        <authorList>
            <person name="Varghese N."/>
            <person name="Submissions S."/>
        </authorList>
    </citation>
    <scope>NUCLEOTIDE SEQUENCE [LARGE SCALE GENOMIC DNA]</scope>
    <source>
        <strain evidence="4">DSM 19729</strain>
    </source>
</reference>
<sequence>MNKIDLLIGLLIGFMAAIAGCFIFITFFTPYDFVNGFYILKSQGSLGKLITLGSILDLVAFAVLLKLNQELMARGVILAVIIMTILTLFV</sequence>
<evidence type="ECO:0000313" key="4">
    <source>
        <dbReference type="Proteomes" id="UP000184384"/>
    </source>
</evidence>
<dbReference type="RefSeq" id="WP_072943594.1">
    <property type="nucleotide sequence ID" value="NZ_FQWO01000006.1"/>
</dbReference>
<keyword evidence="1" id="KW-0812">Transmembrane</keyword>
<gene>
    <name evidence="2" type="ORF">BC624_102499</name>
    <name evidence="3" type="ORF">SAMN05443373_10696</name>
</gene>
<dbReference type="OrthoDB" id="1362378at2"/>
<proteinExistence type="predicted"/>
<keyword evidence="1" id="KW-0472">Membrane</keyword>
<dbReference type="STRING" id="280093.SAMN05443373_10696"/>
<keyword evidence="1" id="KW-1133">Transmembrane helix</keyword>
<dbReference type="AlphaFoldDB" id="A0A1M5PKT1"/>
<evidence type="ECO:0000313" key="3">
    <source>
        <dbReference type="EMBL" id="SHH02337.1"/>
    </source>
</evidence>
<feature type="transmembrane region" description="Helical" evidence="1">
    <location>
        <begin position="46"/>
        <end position="65"/>
    </location>
</feature>
<evidence type="ECO:0000313" key="2">
    <source>
        <dbReference type="EMBL" id="PRZ26524.1"/>
    </source>
</evidence>
<dbReference type="PROSITE" id="PS51257">
    <property type="entry name" value="PROKAR_LIPOPROTEIN"/>
    <property type="match status" value="1"/>
</dbReference>
<dbReference type="EMBL" id="FQWO01000006">
    <property type="protein sequence ID" value="SHH02337.1"/>
    <property type="molecule type" value="Genomic_DNA"/>
</dbReference>
<accession>A0A1M5PKT1</accession>
<evidence type="ECO:0000313" key="5">
    <source>
        <dbReference type="Proteomes" id="UP000237771"/>
    </source>
</evidence>
<dbReference type="Proteomes" id="UP000184384">
    <property type="component" value="Unassembled WGS sequence"/>
</dbReference>
<dbReference type="Proteomes" id="UP000237771">
    <property type="component" value="Unassembled WGS sequence"/>
</dbReference>
<keyword evidence="5" id="KW-1185">Reference proteome</keyword>